<sequence length="118" mass="12038">MSTAVSTAAPHGSNGTTRLRLTRRGRIVFSTMAALPLVVGAFVVTLNGGAAIASNSGTAGSASFDYVTVSAGQSLWQLAETLAPEADPRDVIAEIVALNQLSTATVEPGQRLALPLTD</sequence>
<protein>
    <submittedName>
        <fullName evidence="3">LysM peptidoglycan-binding domain-containing protein</fullName>
    </submittedName>
</protein>
<dbReference type="Proteomes" id="UP001501803">
    <property type="component" value="Unassembled WGS sequence"/>
</dbReference>
<dbReference type="Pfam" id="PF01476">
    <property type="entry name" value="LysM"/>
    <property type="match status" value="1"/>
</dbReference>
<dbReference type="EMBL" id="BAABCN010000014">
    <property type="protein sequence ID" value="GAA3890388.1"/>
    <property type="molecule type" value="Genomic_DNA"/>
</dbReference>
<keyword evidence="1" id="KW-0812">Transmembrane</keyword>
<reference evidence="4" key="1">
    <citation type="journal article" date="2019" name="Int. J. Syst. Evol. Microbiol.">
        <title>The Global Catalogue of Microorganisms (GCM) 10K type strain sequencing project: providing services to taxonomists for standard genome sequencing and annotation.</title>
        <authorList>
            <consortium name="The Broad Institute Genomics Platform"/>
            <consortium name="The Broad Institute Genome Sequencing Center for Infectious Disease"/>
            <person name="Wu L."/>
            <person name="Ma J."/>
        </authorList>
    </citation>
    <scope>NUCLEOTIDE SEQUENCE [LARGE SCALE GENOMIC DNA]</scope>
    <source>
        <strain evidence="4">JCM 17021</strain>
    </source>
</reference>
<name>A0ABP7KX84_9MICO</name>
<keyword evidence="1" id="KW-0472">Membrane</keyword>
<feature type="transmembrane region" description="Helical" evidence="1">
    <location>
        <begin position="27"/>
        <end position="46"/>
    </location>
</feature>
<dbReference type="InterPro" id="IPR036779">
    <property type="entry name" value="LysM_dom_sf"/>
</dbReference>
<evidence type="ECO:0000313" key="3">
    <source>
        <dbReference type="EMBL" id="GAA3890388.1"/>
    </source>
</evidence>
<dbReference type="SMART" id="SM00257">
    <property type="entry name" value="LysM"/>
    <property type="match status" value="1"/>
</dbReference>
<evidence type="ECO:0000259" key="2">
    <source>
        <dbReference type="SMART" id="SM00257"/>
    </source>
</evidence>
<comment type="caution">
    <text evidence="3">The sequence shown here is derived from an EMBL/GenBank/DDBJ whole genome shotgun (WGS) entry which is preliminary data.</text>
</comment>
<keyword evidence="1" id="KW-1133">Transmembrane helix</keyword>
<feature type="domain" description="LysM" evidence="2">
    <location>
        <begin position="66"/>
        <end position="115"/>
    </location>
</feature>
<organism evidence="3 4">
    <name type="scientific">Leifsonia kafniensis</name>
    <dbReference type="NCBI Taxonomy" id="475957"/>
    <lineage>
        <taxon>Bacteria</taxon>
        <taxon>Bacillati</taxon>
        <taxon>Actinomycetota</taxon>
        <taxon>Actinomycetes</taxon>
        <taxon>Micrococcales</taxon>
        <taxon>Microbacteriaceae</taxon>
        <taxon>Leifsonia</taxon>
    </lineage>
</organism>
<dbReference type="RefSeq" id="WP_345069122.1">
    <property type="nucleotide sequence ID" value="NZ_BAABCN010000014.1"/>
</dbReference>
<dbReference type="InterPro" id="IPR018392">
    <property type="entry name" value="LysM"/>
</dbReference>
<gene>
    <name evidence="3" type="ORF">GCM10022381_35350</name>
</gene>
<proteinExistence type="predicted"/>
<evidence type="ECO:0000313" key="4">
    <source>
        <dbReference type="Proteomes" id="UP001501803"/>
    </source>
</evidence>
<keyword evidence="4" id="KW-1185">Reference proteome</keyword>
<dbReference type="Gene3D" id="3.10.350.10">
    <property type="entry name" value="LysM domain"/>
    <property type="match status" value="1"/>
</dbReference>
<evidence type="ECO:0000256" key="1">
    <source>
        <dbReference type="SAM" id="Phobius"/>
    </source>
</evidence>
<accession>A0ABP7KX84</accession>